<dbReference type="EMBL" id="WTYU01000001">
    <property type="protein sequence ID" value="MXP14135.1"/>
    <property type="molecule type" value="Genomic_DNA"/>
</dbReference>
<dbReference type="AlphaFoldDB" id="A0A6L7GF76"/>
<evidence type="ECO:0000313" key="2">
    <source>
        <dbReference type="EMBL" id="MXP14135.1"/>
    </source>
</evidence>
<sequence length="430" mass="44869">MGAIRRFFKKLRCDKSGNATLLVALGIPALIGGAGYGVDLTQCYMWKRELQHSVDQAAYAGAWALAREESAGTYSTRALQEFDANINVLADFDLDGPTITIADYASGTKNSVLVSASVTRQLPFSSFLTGKAATIGAIAQASFAEGYDFNACLVSLTEEGTGTTIGGNATVKAQCGLAALSCEEDAIKIDGSATVETDVIVACGGISAPSANDDEVVQNVGTGVLKDIYKELTPPTNDTPQNYNCTGKGQAEQASLNPGTYQGLVVKCTTVLASGIYVIDGGELDLTENHNVTGTGVMFVLRNGARMKLGGSGNDNKLTLTPPNAATFAGGPYADQADKLSDILVFEERDNNAESPGHIFNGNSKSLIEGLIYLPDGNLQVNGTAKVTAQCLQISAYTIDIRGNATLETLCPVTKTSNVGTSTPNVKMVA</sequence>
<evidence type="ECO:0000259" key="1">
    <source>
        <dbReference type="Pfam" id="PF13400"/>
    </source>
</evidence>
<dbReference type="Pfam" id="PF13400">
    <property type="entry name" value="Tad"/>
    <property type="match status" value="1"/>
</dbReference>
<feature type="domain" description="Putative Flp pilus-assembly TadG-like N-terminal" evidence="1">
    <location>
        <begin position="17"/>
        <end position="64"/>
    </location>
</feature>
<dbReference type="Proteomes" id="UP000473531">
    <property type="component" value="Unassembled WGS sequence"/>
</dbReference>
<protein>
    <submittedName>
        <fullName evidence="2">Pilus assembly protein</fullName>
    </submittedName>
</protein>
<dbReference type="InterPro" id="IPR028087">
    <property type="entry name" value="Tad_N"/>
</dbReference>
<keyword evidence="3" id="KW-1185">Reference proteome</keyword>
<dbReference type="RefSeq" id="WP_160600335.1">
    <property type="nucleotide sequence ID" value="NZ_WTYU01000001.1"/>
</dbReference>
<name>A0A6L7GF76_9SPHN</name>
<proteinExistence type="predicted"/>
<reference evidence="2 3" key="1">
    <citation type="submission" date="2019-12" db="EMBL/GenBank/DDBJ databases">
        <title>Genomic-based taxomic classification of the family Erythrobacteraceae.</title>
        <authorList>
            <person name="Xu L."/>
        </authorList>
    </citation>
    <scope>NUCLEOTIDE SEQUENCE [LARGE SCALE GENOMIC DNA]</scope>
    <source>
        <strain evidence="2 3">KCTC 52259</strain>
    </source>
</reference>
<accession>A0A6L7GF76</accession>
<gene>
    <name evidence="2" type="ORF">GRI44_05155</name>
</gene>
<dbReference type="OrthoDB" id="7418984at2"/>
<comment type="caution">
    <text evidence="2">The sequence shown here is derived from an EMBL/GenBank/DDBJ whole genome shotgun (WGS) entry which is preliminary data.</text>
</comment>
<organism evidence="2 3">
    <name type="scientific">Allopontixanthobacter confluentis</name>
    <dbReference type="NCBI Taxonomy" id="1849021"/>
    <lineage>
        <taxon>Bacteria</taxon>
        <taxon>Pseudomonadati</taxon>
        <taxon>Pseudomonadota</taxon>
        <taxon>Alphaproteobacteria</taxon>
        <taxon>Sphingomonadales</taxon>
        <taxon>Erythrobacteraceae</taxon>
        <taxon>Allopontixanthobacter</taxon>
    </lineage>
</organism>
<evidence type="ECO:0000313" key="3">
    <source>
        <dbReference type="Proteomes" id="UP000473531"/>
    </source>
</evidence>